<dbReference type="Pfam" id="PF14028">
    <property type="entry name" value="Lant_dehydr_C"/>
    <property type="match status" value="1"/>
</dbReference>
<accession>A0A1V2IKS6</accession>
<feature type="domain" description="Thiopeptide-type bacteriocin biosynthesis" evidence="2">
    <location>
        <begin position="20"/>
        <end position="74"/>
    </location>
</feature>
<dbReference type="EMBL" id="MOMC01000003">
    <property type="protein sequence ID" value="ONH33610.1"/>
    <property type="molecule type" value="Genomic_DNA"/>
</dbReference>
<reference evidence="4" key="1">
    <citation type="submission" date="2016-10" db="EMBL/GenBank/DDBJ databases">
        <title>Frankia sp. NRRL B-16386 Genome sequencing.</title>
        <authorList>
            <person name="Ghodhbane-Gtari F."/>
            <person name="Swanson E."/>
            <person name="Gueddou A."/>
            <person name="Hezbri K."/>
            <person name="Ktari K."/>
            <person name="Nouioui I."/>
            <person name="Morris K."/>
            <person name="Simpson S."/>
            <person name="Abebe-Akele F."/>
            <person name="Thomas K."/>
            <person name="Gtari M."/>
            <person name="Tisa L.S."/>
        </authorList>
    </citation>
    <scope>NUCLEOTIDE SEQUENCE [LARGE SCALE GENOMIC DNA]</scope>
    <source>
        <strain evidence="4">NRRL B-16386</strain>
    </source>
</reference>
<evidence type="ECO:0000313" key="3">
    <source>
        <dbReference type="EMBL" id="ONH33610.1"/>
    </source>
</evidence>
<keyword evidence="4" id="KW-1185">Reference proteome</keyword>
<dbReference type="AlphaFoldDB" id="A0A1V2IKS6"/>
<sequence length="113" mass="12213">MARHGAPRTHPLLPGELAQVWEARADALMAYRAALPAEMDAAAVLASLLHLSFNRHRGIDRQHEAACLRLTRSAALAWRAAPPLRGDAAPRRSTSPALTRGPRPALTATRTRA</sequence>
<evidence type="ECO:0000256" key="1">
    <source>
        <dbReference type="SAM" id="MobiDB-lite"/>
    </source>
</evidence>
<gene>
    <name evidence="3" type="ORF">BL253_00900</name>
</gene>
<protein>
    <recommendedName>
        <fullName evidence="2">Thiopeptide-type bacteriocin biosynthesis domain-containing protein</fullName>
    </recommendedName>
</protein>
<evidence type="ECO:0000259" key="2">
    <source>
        <dbReference type="Pfam" id="PF14028"/>
    </source>
</evidence>
<proteinExistence type="predicted"/>
<comment type="caution">
    <text evidence="3">The sequence shown here is derived from an EMBL/GenBank/DDBJ whole genome shotgun (WGS) entry which is preliminary data.</text>
</comment>
<name>A0A1V2IKS6_9ACTN</name>
<dbReference type="InterPro" id="IPR023809">
    <property type="entry name" value="Thiopep_bacteriocin_synth_dom"/>
</dbReference>
<evidence type="ECO:0000313" key="4">
    <source>
        <dbReference type="Proteomes" id="UP000188929"/>
    </source>
</evidence>
<dbReference type="Proteomes" id="UP000188929">
    <property type="component" value="Unassembled WGS sequence"/>
</dbReference>
<dbReference type="STRING" id="1834516.BL253_00900"/>
<feature type="region of interest" description="Disordered" evidence="1">
    <location>
        <begin position="82"/>
        <end position="113"/>
    </location>
</feature>
<organism evidence="3 4">
    <name type="scientific">Pseudofrankia asymbiotica</name>
    <dbReference type="NCBI Taxonomy" id="1834516"/>
    <lineage>
        <taxon>Bacteria</taxon>
        <taxon>Bacillati</taxon>
        <taxon>Actinomycetota</taxon>
        <taxon>Actinomycetes</taxon>
        <taxon>Frankiales</taxon>
        <taxon>Frankiaceae</taxon>
        <taxon>Pseudofrankia</taxon>
    </lineage>
</organism>